<evidence type="ECO:0000256" key="1">
    <source>
        <dbReference type="SAM" id="MobiDB-lite"/>
    </source>
</evidence>
<evidence type="ECO:0000313" key="2">
    <source>
        <dbReference type="EMBL" id="KAJ1090554.1"/>
    </source>
</evidence>
<dbReference type="EMBL" id="JANPWB010000015">
    <property type="protein sequence ID" value="KAJ1090554.1"/>
    <property type="molecule type" value="Genomic_DNA"/>
</dbReference>
<sequence length="142" mass="15721">MPVRPFQRRRTEEPTGEWTTGTGGEHEEATAGGFWRYREEDGSEDLIPSRSRPLDKDCWHRGTLALDLPRFRRSVAKSVSSSCAQCVTLRTTVASLYRASGPSFGTPAPLRPVFLSACFRGAAQEAHFVLRVMAQPLPASLN</sequence>
<gene>
    <name evidence="2" type="ORF">NDU88_003684</name>
</gene>
<protein>
    <submittedName>
        <fullName evidence="2">Uncharacterized protein</fullName>
    </submittedName>
</protein>
<reference evidence="2" key="1">
    <citation type="journal article" date="2022" name="bioRxiv">
        <title>Sequencing and chromosome-scale assembly of the giantPleurodeles waltlgenome.</title>
        <authorList>
            <person name="Brown T."/>
            <person name="Elewa A."/>
            <person name="Iarovenko S."/>
            <person name="Subramanian E."/>
            <person name="Araus A.J."/>
            <person name="Petzold A."/>
            <person name="Susuki M."/>
            <person name="Suzuki K.-i.T."/>
            <person name="Hayashi T."/>
            <person name="Toyoda A."/>
            <person name="Oliveira C."/>
            <person name="Osipova E."/>
            <person name="Leigh N.D."/>
            <person name="Simon A."/>
            <person name="Yun M.H."/>
        </authorList>
    </citation>
    <scope>NUCLEOTIDE SEQUENCE</scope>
    <source>
        <strain evidence="2">20211129_DDA</strain>
        <tissue evidence="2">Liver</tissue>
    </source>
</reference>
<dbReference type="Proteomes" id="UP001066276">
    <property type="component" value="Chromosome 11"/>
</dbReference>
<name>A0AAV7LJ73_PLEWA</name>
<dbReference type="AlphaFoldDB" id="A0AAV7LJ73"/>
<accession>A0AAV7LJ73</accession>
<organism evidence="2 3">
    <name type="scientific">Pleurodeles waltl</name>
    <name type="common">Iberian ribbed newt</name>
    <dbReference type="NCBI Taxonomy" id="8319"/>
    <lineage>
        <taxon>Eukaryota</taxon>
        <taxon>Metazoa</taxon>
        <taxon>Chordata</taxon>
        <taxon>Craniata</taxon>
        <taxon>Vertebrata</taxon>
        <taxon>Euteleostomi</taxon>
        <taxon>Amphibia</taxon>
        <taxon>Batrachia</taxon>
        <taxon>Caudata</taxon>
        <taxon>Salamandroidea</taxon>
        <taxon>Salamandridae</taxon>
        <taxon>Pleurodelinae</taxon>
        <taxon>Pleurodeles</taxon>
    </lineage>
</organism>
<proteinExistence type="predicted"/>
<feature type="region of interest" description="Disordered" evidence="1">
    <location>
        <begin position="1"/>
        <end position="33"/>
    </location>
</feature>
<evidence type="ECO:0000313" key="3">
    <source>
        <dbReference type="Proteomes" id="UP001066276"/>
    </source>
</evidence>
<keyword evidence="3" id="KW-1185">Reference proteome</keyword>
<comment type="caution">
    <text evidence="2">The sequence shown here is derived from an EMBL/GenBank/DDBJ whole genome shotgun (WGS) entry which is preliminary data.</text>
</comment>